<comment type="caution">
    <text evidence="3">The sequence shown here is derived from an EMBL/GenBank/DDBJ whole genome shotgun (WGS) entry which is preliminary data.</text>
</comment>
<organism evidence="3 4">
    <name type="scientific">Panicum virgatum</name>
    <name type="common">Blackwell switchgrass</name>
    <dbReference type="NCBI Taxonomy" id="38727"/>
    <lineage>
        <taxon>Eukaryota</taxon>
        <taxon>Viridiplantae</taxon>
        <taxon>Streptophyta</taxon>
        <taxon>Embryophyta</taxon>
        <taxon>Tracheophyta</taxon>
        <taxon>Spermatophyta</taxon>
        <taxon>Magnoliopsida</taxon>
        <taxon>Liliopsida</taxon>
        <taxon>Poales</taxon>
        <taxon>Poaceae</taxon>
        <taxon>PACMAD clade</taxon>
        <taxon>Panicoideae</taxon>
        <taxon>Panicodae</taxon>
        <taxon>Paniceae</taxon>
        <taxon>Panicinae</taxon>
        <taxon>Panicum</taxon>
        <taxon>Panicum sect. Hiantes</taxon>
    </lineage>
</organism>
<gene>
    <name evidence="3" type="ORF">PVAP13_5NG300100</name>
</gene>
<accession>A0A8T0RZ76</accession>
<dbReference type="SUPFAM" id="SSF81383">
    <property type="entry name" value="F-box domain"/>
    <property type="match status" value="1"/>
</dbReference>
<proteinExistence type="predicted"/>
<dbReference type="InterPro" id="IPR036047">
    <property type="entry name" value="F-box-like_dom_sf"/>
</dbReference>
<evidence type="ECO:0000313" key="3">
    <source>
        <dbReference type="EMBL" id="KAG2589896.1"/>
    </source>
</evidence>
<dbReference type="Gene3D" id="1.20.1280.50">
    <property type="match status" value="1"/>
</dbReference>
<evidence type="ECO:0000313" key="4">
    <source>
        <dbReference type="Proteomes" id="UP000823388"/>
    </source>
</evidence>
<dbReference type="PANTHER" id="PTHR33207">
    <property type="entry name" value="F-BOX DOMAIN CONTAINING PROTEIN-RELATED"/>
    <property type="match status" value="1"/>
</dbReference>
<dbReference type="EMBL" id="CM029046">
    <property type="protein sequence ID" value="KAG2589896.1"/>
    <property type="molecule type" value="Genomic_DNA"/>
</dbReference>
<dbReference type="CDD" id="cd09917">
    <property type="entry name" value="F-box_SF"/>
    <property type="match status" value="1"/>
</dbReference>
<keyword evidence="4" id="KW-1185">Reference proteome</keyword>
<evidence type="ECO:0000259" key="2">
    <source>
        <dbReference type="Pfam" id="PF12937"/>
    </source>
</evidence>
<protein>
    <recommendedName>
        <fullName evidence="2">F-box domain-containing protein</fullName>
    </recommendedName>
</protein>
<name>A0A8T0RZ76_PANVG</name>
<reference evidence="3" key="1">
    <citation type="submission" date="2020-05" db="EMBL/GenBank/DDBJ databases">
        <title>WGS assembly of Panicum virgatum.</title>
        <authorList>
            <person name="Lovell J.T."/>
            <person name="Jenkins J."/>
            <person name="Shu S."/>
            <person name="Juenger T.E."/>
            <person name="Schmutz J."/>
        </authorList>
    </citation>
    <scope>NUCLEOTIDE SEQUENCE</scope>
    <source>
        <strain evidence="3">AP13</strain>
    </source>
</reference>
<sequence length="376" mass="41630">MAGEGSPPTNPPPAKRQKKSSATTAASLGFDVLLDIFMRLPSLATLVRAAHTCRAWRRAVASSRDFRRRFRETHPAPLLGLFFDPPGAAQVPALPVFPSFAPSRGADRDQAAAVRGGDFFLTSLQERPGGLHGWHIHDCRGGYILVGNSEKKTMAVLNPMARRSERFLDLGHDHHVDTLHGTRGFPLVSHDTCHLCCSNSEVSLDGRLLCSEEDPMSFRVVTVAHDKPSSRVQATGFKLWPLNSNIQANGMLCWAYNDLTQMLTLDTATMEFSVAELPRCVKALDCSFVVGETINGTPCVVYTMKFRVCLFLQTLDGDGVKRDGFAYLATSMKYRSDMIPSWVLSLCLETMQLEKMFQRPYECFGNYGCFALRDGP</sequence>
<dbReference type="Proteomes" id="UP000823388">
    <property type="component" value="Chromosome 5N"/>
</dbReference>
<feature type="region of interest" description="Disordered" evidence="1">
    <location>
        <begin position="1"/>
        <end position="22"/>
    </location>
</feature>
<dbReference type="AlphaFoldDB" id="A0A8T0RZ76"/>
<dbReference type="Pfam" id="PF12937">
    <property type="entry name" value="F-box-like"/>
    <property type="match status" value="1"/>
</dbReference>
<evidence type="ECO:0000256" key="1">
    <source>
        <dbReference type="SAM" id="MobiDB-lite"/>
    </source>
</evidence>
<feature type="domain" description="F-box" evidence="2">
    <location>
        <begin position="31"/>
        <end position="69"/>
    </location>
</feature>
<dbReference type="InterPro" id="IPR001810">
    <property type="entry name" value="F-box_dom"/>
</dbReference>